<dbReference type="Gene3D" id="3.40.50.150">
    <property type="entry name" value="Vaccinia Virus protein VP39"/>
    <property type="match status" value="1"/>
</dbReference>
<evidence type="ECO:0000256" key="1">
    <source>
        <dbReference type="SAM" id="Coils"/>
    </source>
</evidence>
<feature type="coiled-coil region" evidence="1">
    <location>
        <begin position="277"/>
        <end position="311"/>
    </location>
</feature>
<name>A0A917BGP7_9ACTN</name>
<evidence type="ECO:0000259" key="2">
    <source>
        <dbReference type="Pfam" id="PF08241"/>
    </source>
</evidence>
<protein>
    <recommendedName>
        <fullName evidence="2">Methyltransferase type 11 domain-containing protein</fullName>
    </recommendedName>
</protein>
<evidence type="ECO:0000313" key="4">
    <source>
        <dbReference type="Proteomes" id="UP000649179"/>
    </source>
</evidence>
<dbReference type="InterPro" id="IPR029063">
    <property type="entry name" value="SAM-dependent_MTases_sf"/>
</dbReference>
<dbReference type="InterPro" id="IPR013216">
    <property type="entry name" value="Methyltransf_11"/>
</dbReference>
<comment type="caution">
    <text evidence="3">The sequence shown here is derived from an EMBL/GenBank/DDBJ whole genome shotgun (WGS) entry which is preliminary data.</text>
</comment>
<keyword evidence="4" id="KW-1185">Reference proteome</keyword>
<accession>A0A917BGP7</accession>
<dbReference type="Pfam" id="PF08241">
    <property type="entry name" value="Methyltransf_11"/>
    <property type="match status" value="1"/>
</dbReference>
<sequence length="336" mass="36455">MPPHATPKDDVTADARATSILCPVCLHLGRLGPGPGGRPSASCRRCGSLERHRALTCLLEGAGAAVAAGSLLDVAPTPLLAGRLQALAAQAEVTYVGMDFDPAADNRTVTLQASLTDLPLPDDSVGLMVCFHVLEHIPDDAAAMADMARVLAPGGAAVVQVPRRPGRPTDEDPSAPVEERLRRFGQADHVRWYGDDFEDRLRAGGLSVTTLAFGDLFDADLAFVLGIDAREPLWLCTAGEAYDTAPLARACDTAARDILRRGIDAAGEQQHESDEQLRATTKELRGARRRLERVRRERDEAQQREQHLRRRPDVRVVGAVGRRVRRVVRRRSEGRG</sequence>
<reference evidence="3" key="1">
    <citation type="journal article" date="2014" name="Int. J. Syst. Evol. Microbiol.">
        <title>Complete genome sequence of Corynebacterium casei LMG S-19264T (=DSM 44701T), isolated from a smear-ripened cheese.</title>
        <authorList>
            <consortium name="US DOE Joint Genome Institute (JGI-PGF)"/>
            <person name="Walter F."/>
            <person name="Albersmeier A."/>
            <person name="Kalinowski J."/>
            <person name="Ruckert C."/>
        </authorList>
    </citation>
    <scope>NUCLEOTIDE SEQUENCE</scope>
    <source>
        <strain evidence="3">CGMCC 1.16067</strain>
    </source>
</reference>
<gene>
    <name evidence="3" type="ORF">GCM10011519_15640</name>
</gene>
<dbReference type="EMBL" id="BMKQ01000001">
    <property type="protein sequence ID" value="GGF42632.1"/>
    <property type="molecule type" value="Genomic_DNA"/>
</dbReference>
<evidence type="ECO:0000313" key="3">
    <source>
        <dbReference type="EMBL" id="GGF42632.1"/>
    </source>
</evidence>
<dbReference type="SUPFAM" id="SSF53335">
    <property type="entry name" value="S-adenosyl-L-methionine-dependent methyltransferases"/>
    <property type="match status" value="1"/>
</dbReference>
<dbReference type="Proteomes" id="UP000649179">
    <property type="component" value="Unassembled WGS sequence"/>
</dbReference>
<feature type="domain" description="Methyltransferase type 11" evidence="2">
    <location>
        <begin position="84"/>
        <end position="158"/>
    </location>
</feature>
<keyword evidence="1" id="KW-0175">Coiled coil</keyword>
<dbReference type="GO" id="GO:0008757">
    <property type="term" value="F:S-adenosylmethionine-dependent methyltransferase activity"/>
    <property type="evidence" value="ECO:0007669"/>
    <property type="project" value="InterPro"/>
</dbReference>
<organism evidence="3 4">
    <name type="scientific">Marmoricola endophyticus</name>
    <dbReference type="NCBI Taxonomy" id="2040280"/>
    <lineage>
        <taxon>Bacteria</taxon>
        <taxon>Bacillati</taxon>
        <taxon>Actinomycetota</taxon>
        <taxon>Actinomycetes</taxon>
        <taxon>Propionibacteriales</taxon>
        <taxon>Nocardioidaceae</taxon>
        <taxon>Marmoricola</taxon>
    </lineage>
</organism>
<dbReference type="RefSeq" id="WP_188779270.1">
    <property type="nucleotide sequence ID" value="NZ_BMKQ01000001.1"/>
</dbReference>
<reference evidence="3" key="2">
    <citation type="submission" date="2020-09" db="EMBL/GenBank/DDBJ databases">
        <authorList>
            <person name="Sun Q."/>
            <person name="Zhou Y."/>
        </authorList>
    </citation>
    <scope>NUCLEOTIDE SEQUENCE</scope>
    <source>
        <strain evidence="3">CGMCC 1.16067</strain>
    </source>
</reference>
<proteinExistence type="predicted"/>
<dbReference type="AlphaFoldDB" id="A0A917BGP7"/>